<feature type="transmembrane region" description="Helical" evidence="5">
    <location>
        <begin position="248"/>
        <end position="270"/>
    </location>
</feature>
<evidence type="ECO:0000256" key="1">
    <source>
        <dbReference type="ARBA" id="ARBA00004141"/>
    </source>
</evidence>
<evidence type="ECO:0000313" key="6">
    <source>
        <dbReference type="Proteomes" id="UP000095282"/>
    </source>
</evidence>
<dbReference type="STRING" id="1561998.A0A1I7TFG4"/>
<protein>
    <submittedName>
        <fullName evidence="7">Tetraspanin</fullName>
    </submittedName>
</protein>
<dbReference type="AlphaFoldDB" id="A0A1I7TFG4"/>
<sequence>MMKVKFRTVLLVFLFIKLCILFTVLQETIESLNSDDHPLLFGTNDIYLFDLTLATIATLSIFISGFLIILFAIGHTRLRKPYIIVAFIINLLFVVPFFCSGIYLTFQDDLGLQMKPDVDESFGAMINFTEKYYEIASQMKNNMTSATNSSSLSSITSAILVNMSVEPDEMRQFEVVEHIQKRYCCCGLSGASDYGFDDIDEAPKMSIRFTSKLNIKCPHNSLFKNSTCVDSHLKGCETRLKTVYPTRILIYSAIGSVFSIAFALLTPLIYSQFELDRRRARSQYIRNWRHSLETYVNDYRMWSLRNPQNKKETPPQVDEVKQSPVSPAIVSFTPISIHFLLLFSVYEPKYQIKKSKIEENES</sequence>
<feature type="transmembrane region" description="Helical" evidence="5">
    <location>
        <begin position="325"/>
        <end position="346"/>
    </location>
</feature>
<evidence type="ECO:0000256" key="5">
    <source>
        <dbReference type="SAM" id="Phobius"/>
    </source>
</evidence>
<feature type="transmembrane region" description="Helical" evidence="5">
    <location>
        <begin position="46"/>
        <end position="70"/>
    </location>
</feature>
<dbReference type="InterPro" id="IPR018499">
    <property type="entry name" value="Tetraspanin/Peripherin"/>
</dbReference>
<evidence type="ECO:0000256" key="3">
    <source>
        <dbReference type="ARBA" id="ARBA00022989"/>
    </source>
</evidence>
<proteinExistence type="predicted"/>
<dbReference type="Proteomes" id="UP000095282">
    <property type="component" value="Unplaced"/>
</dbReference>
<evidence type="ECO:0000313" key="7">
    <source>
        <dbReference type="WBParaSite" id="Csp11.Scaffold600.g5412.t2"/>
    </source>
</evidence>
<keyword evidence="6" id="KW-1185">Reference proteome</keyword>
<dbReference type="InterPro" id="IPR008952">
    <property type="entry name" value="Tetraspanin_EC2_sf"/>
</dbReference>
<keyword evidence="2 5" id="KW-0812">Transmembrane</keyword>
<dbReference type="WBParaSite" id="Csp11.Scaffold600.g5412.t2">
    <property type="protein sequence ID" value="Csp11.Scaffold600.g5412.t2"/>
    <property type="gene ID" value="Csp11.Scaffold600.g5412"/>
</dbReference>
<dbReference type="eggNOG" id="ENOG502THDJ">
    <property type="taxonomic scope" value="Eukaryota"/>
</dbReference>
<name>A0A1I7TFG4_9PELO</name>
<dbReference type="Pfam" id="PF00335">
    <property type="entry name" value="Tetraspanin"/>
    <property type="match status" value="1"/>
</dbReference>
<dbReference type="GO" id="GO:0016020">
    <property type="term" value="C:membrane"/>
    <property type="evidence" value="ECO:0007669"/>
    <property type="project" value="UniProtKB-SubCell"/>
</dbReference>
<evidence type="ECO:0000256" key="2">
    <source>
        <dbReference type="ARBA" id="ARBA00022692"/>
    </source>
</evidence>
<keyword evidence="4 5" id="KW-0472">Membrane</keyword>
<accession>A0A1I7TFG4</accession>
<dbReference type="SUPFAM" id="SSF48652">
    <property type="entry name" value="Tetraspanin"/>
    <property type="match status" value="1"/>
</dbReference>
<feature type="transmembrane region" description="Helical" evidence="5">
    <location>
        <begin position="146"/>
        <end position="165"/>
    </location>
</feature>
<reference evidence="7" key="1">
    <citation type="submission" date="2016-11" db="UniProtKB">
        <authorList>
            <consortium name="WormBaseParasite"/>
        </authorList>
    </citation>
    <scope>IDENTIFICATION</scope>
</reference>
<keyword evidence="3 5" id="KW-1133">Transmembrane helix</keyword>
<feature type="transmembrane region" description="Helical" evidence="5">
    <location>
        <begin position="82"/>
        <end position="106"/>
    </location>
</feature>
<comment type="subcellular location">
    <subcellularLocation>
        <location evidence="1">Membrane</location>
        <topology evidence="1">Multi-pass membrane protein</topology>
    </subcellularLocation>
</comment>
<evidence type="ECO:0000256" key="4">
    <source>
        <dbReference type="ARBA" id="ARBA00023136"/>
    </source>
</evidence>
<organism evidence="6 7">
    <name type="scientific">Caenorhabditis tropicalis</name>
    <dbReference type="NCBI Taxonomy" id="1561998"/>
    <lineage>
        <taxon>Eukaryota</taxon>
        <taxon>Metazoa</taxon>
        <taxon>Ecdysozoa</taxon>
        <taxon>Nematoda</taxon>
        <taxon>Chromadorea</taxon>
        <taxon>Rhabditida</taxon>
        <taxon>Rhabditina</taxon>
        <taxon>Rhabditomorpha</taxon>
        <taxon>Rhabditoidea</taxon>
        <taxon>Rhabditidae</taxon>
        <taxon>Peloderinae</taxon>
        <taxon>Caenorhabditis</taxon>
    </lineage>
</organism>